<gene>
    <name evidence="8" type="primary">ylaC_1</name>
    <name evidence="8" type="ORF">STSP2_02450</name>
</gene>
<comment type="similarity">
    <text evidence="1">Belongs to the sigma-70 factor family. ECF subfamily.</text>
</comment>
<dbReference type="Gene3D" id="1.10.1740.10">
    <property type="match status" value="1"/>
</dbReference>
<dbReference type="GO" id="GO:0016987">
    <property type="term" value="F:sigma factor activity"/>
    <property type="evidence" value="ECO:0007669"/>
    <property type="project" value="UniProtKB-KW"/>
</dbReference>
<keyword evidence="3" id="KW-0731">Sigma factor</keyword>
<evidence type="ECO:0000259" key="7">
    <source>
        <dbReference type="Pfam" id="PF08281"/>
    </source>
</evidence>
<dbReference type="InterPro" id="IPR007627">
    <property type="entry name" value="RNA_pol_sigma70_r2"/>
</dbReference>
<dbReference type="Pfam" id="PF08281">
    <property type="entry name" value="Sigma70_r4_2"/>
    <property type="match status" value="1"/>
</dbReference>
<sequence length="200" mass="23781">MRTLQQKREYVGVIDKARNGDQHAMEQLIEMIRRRVWPFIYKRVRHEDIAADLMQETYLAVLRKLPELDNTRGFWQWVFTIARSKIIDHIRRRNVRDLTWFSAIDSAQLEDLMSDKYISPASDMAFDEFMLAFQQARSRLHGRARRIFTMRMDLHMTYEDIADDLGCTIPAARVAFMRARKQIAEELTHNCGYGPCEKFF</sequence>
<dbReference type="Gene3D" id="1.10.10.10">
    <property type="entry name" value="Winged helix-like DNA-binding domain superfamily/Winged helix DNA-binding domain"/>
    <property type="match status" value="1"/>
</dbReference>
<dbReference type="STRING" id="1936003.STSP2_02450"/>
<dbReference type="GO" id="GO:0003677">
    <property type="term" value="F:DNA binding"/>
    <property type="evidence" value="ECO:0007669"/>
    <property type="project" value="UniProtKB-KW"/>
</dbReference>
<dbReference type="KEGG" id="alus:STSP2_02450"/>
<dbReference type="InterPro" id="IPR013324">
    <property type="entry name" value="RNA_pol_sigma_r3/r4-like"/>
</dbReference>
<feature type="domain" description="RNA polymerase sigma factor 70 region 4 type 2" evidence="7">
    <location>
        <begin position="132"/>
        <end position="183"/>
    </location>
</feature>
<evidence type="ECO:0000256" key="1">
    <source>
        <dbReference type="ARBA" id="ARBA00010641"/>
    </source>
</evidence>
<dbReference type="RefSeq" id="WP_169853181.1">
    <property type="nucleotide sequence ID" value="NZ_CP019791.1"/>
</dbReference>
<keyword evidence="2" id="KW-0805">Transcription regulation</keyword>
<proteinExistence type="inferred from homology"/>
<keyword evidence="5" id="KW-0804">Transcription</keyword>
<dbReference type="Proteomes" id="UP000189674">
    <property type="component" value="Chromosome"/>
</dbReference>
<dbReference type="InterPro" id="IPR039425">
    <property type="entry name" value="RNA_pol_sigma-70-like"/>
</dbReference>
<dbReference type="Pfam" id="PF04542">
    <property type="entry name" value="Sigma70_r2"/>
    <property type="match status" value="1"/>
</dbReference>
<dbReference type="InterPro" id="IPR036388">
    <property type="entry name" value="WH-like_DNA-bd_sf"/>
</dbReference>
<evidence type="ECO:0000259" key="6">
    <source>
        <dbReference type="Pfam" id="PF04542"/>
    </source>
</evidence>
<evidence type="ECO:0000256" key="2">
    <source>
        <dbReference type="ARBA" id="ARBA00023015"/>
    </source>
</evidence>
<name>A0A1U9NMW6_9BACT</name>
<reference evidence="9" key="1">
    <citation type="submission" date="2017-02" db="EMBL/GenBank/DDBJ databases">
        <title>Comparative genomics and description of representatives of a novel lineage of planctomycetes thriving in anoxic sediments.</title>
        <authorList>
            <person name="Spring S."/>
            <person name="Bunk B."/>
            <person name="Sproer C."/>
        </authorList>
    </citation>
    <scope>NUCLEOTIDE SEQUENCE [LARGE SCALE GENOMIC DNA]</scope>
    <source>
        <strain evidence="9">ST-NAGAB-D1</strain>
    </source>
</reference>
<dbReference type="InterPro" id="IPR013249">
    <property type="entry name" value="RNA_pol_sigma70_r4_t2"/>
</dbReference>
<dbReference type="SUPFAM" id="SSF88659">
    <property type="entry name" value="Sigma3 and sigma4 domains of RNA polymerase sigma factors"/>
    <property type="match status" value="1"/>
</dbReference>
<evidence type="ECO:0000256" key="5">
    <source>
        <dbReference type="ARBA" id="ARBA00023163"/>
    </source>
</evidence>
<dbReference type="InterPro" id="IPR014284">
    <property type="entry name" value="RNA_pol_sigma-70_dom"/>
</dbReference>
<evidence type="ECO:0000313" key="8">
    <source>
        <dbReference type="EMBL" id="AQT69261.1"/>
    </source>
</evidence>
<evidence type="ECO:0000313" key="9">
    <source>
        <dbReference type="Proteomes" id="UP000189674"/>
    </source>
</evidence>
<dbReference type="NCBIfam" id="TIGR02937">
    <property type="entry name" value="sigma70-ECF"/>
    <property type="match status" value="1"/>
</dbReference>
<dbReference type="GO" id="GO:0006352">
    <property type="term" value="P:DNA-templated transcription initiation"/>
    <property type="evidence" value="ECO:0007669"/>
    <property type="project" value="InterPro"/>
</dbReference>
<feature type="domain" description="RNA polymerase sigma-70 region 2" evidence="6">
    <location>
        <begin position="28"/>
        <end position="94"/>
    </location>
</feature>
<evidence type="ECO:0000256" key="4">
    <source>
        <dbReference type="ARBA" id="ARBA00023125"/>
    </source>
</evidence>
<dbReference type="SUPFAM" id="SSF88946">
    <property type="entry name" value="Sigma2 domain of RNA polymerase sigma factors"/>
    <property type="match status" value="1"/>
</dbReference>
<organism evidence="8 9">
    <name type="scientific">Anaerohalosphaera lusitana</name>
    <dbReference type="NCBI Taxonomy" id="1936003"/>
    <lineage>
        <taxon>Bacteria</taxon>
        <taxon>Pseudomonadati</taxon>
        <taxon>Planctomycetota</taxon>
        <taxon>Phycisphaerae</taxon>
        <taxon>Sedimentisphaerales</taxon>
        <taxon>Anaerohalosphaeraceae</taxon>
        <taxon>Anaerohalosphaera</taxon>
    </lineage>
</organism>
<dbReference type="AlphaFoldDB" id="A0A1U9NMW6"/>
<keyword evidence="9" id="KW-1185">Reference proteome</keyword>
<accession>A0A1U9NMW6</accession>
<protein>
    <submittedName>
        <fullName evidence="8">RNA polymerase sigma factor YlaC</fullName>
    </submittedName>
</protein>
<dbReference type="PANTHER" id="PTHR43133">
    <property type="entry name" value="RNA POLYMERASE ECF-TYPE SIGMA FACTO"/>
    <property type="match status" value="1"/>
</dbReference>
<dbReference type="InterPro" id="IPR013325">
    <property type="entry name" value="RNA_pol_sigma_r2"/>
</dbReference>
<evidence type="ECO:0000256" key="3">
    <source>
        <dbReference type="ARBA" id="ARBA00023082"/>
    </source>
</evidence>
<dbReference type="PANTHER" id="PTHR43133:SF8">
    <property type="entry name" value="RNA POLYMERASE SIGMA FACTOR HI_1459-RELATED"/>
    <property type="match status" value="1"/>
</dbReference>
<dbReference type="EMBL" id="CP019791">
    <property type="protein sequence ID" value="AQT69261.1"/>
    <property type="molecule type" value="Genomic_DNA"/>
</dbReference>
<keyword evidence="4" id="KW-0238">DNA-binding</keyword>